<reference evidence="3 4" key="1">
    <citation type="submission" date="2020-07" db="EMBL/GenBank/DDBJ databases">
        <title>Trichoderma asperellum IC-1 whole genome shotgun sequence.</title>
        <authorList>
            <person name="Kanamasa S."/>
            <person name="Takahashi H."/>
        </authorList>
    </citation>
    <scope>NUCLEOTIDE SEQUENCE [LARGE SCALE GENOMIC DNA]</scope>
    <source>
        <strain evidence="3 4">IC-1</strain>
    </source>
</reference>
<evidence type="ECO:0000256" key="1">
    <source>
        <dbReference type="SAM" id="MobiDB-lite"/>
    </source>
</evidence>
<comment type="caution">
    <text evidence="3">The sequence shown here is derived from an EMBL/GenBank/DDBJ whole genome shotgun (WGS) entry which is preliminary data.</text>
</comment>
<organism evidence="3 4">
    <name type="scientific">Trichoderma asperellum</name>
    <name type="common">Filamentous fungus</name>
    <dbReference type="NCBI Taxonomy" id="101201"/>
    <lineage>
        <taxon>Eukaryota</taxon>
        <taxon>Fungi</taxon>
        <taxon>Dikarya</taxon>
        <taxon>Ascomycota</taxon>
        <taxon>Pezizomycotina</taxon>
        <taxon>Sordariomycetes</taxon>
        <taxon>Hypocreomycetidae</taxon>
        <taxon>Hypocreales</taxon>
        <taxon>Hypocreaceae</taxon>
        <taxon>Trichoderma</taxon>
    </lineage>
</organism>
<feature type="chain" id="PRO_5027868464" evidence="2">
    <location>
        <begin position="22"/>
        <end position="204"/>
    </location>
</feature>
<feature type="compositionally biased region" description="Polar residues" evidence="1">
    <location>
        <begin position="181"/>
        <end position="198"/>
    </location>
</feature>
<gene>
    <name evidence="3" type="ORF">TASIC1_0013005900</name>
</gene>
<keyword evidence="2" id="KW-0732">Signal</keyword>
<evidence type="ECO:0000256" key="2">
    <source>
        <dbReference type="SAM" id="SignalP"/>
    </source>
</evidence>
<name>A0A6V8R2R7_TRIAP</name>
<dbReference type="EMBL" id="BLZH01000013">
    <property type="protein sequence ID" value="GFP59364.1"/>
    <property type="molecule type" value="Genomic_DNA"/>
</dbReference>
<sequence length="204" mass="22377">MTVKITSLLMTILYVTGLVLSAPTPKNTVSEPLAAITKPSQPQTPSSERPSWVNEKRARIFRVDRALLAKLSKSNKPSKYFLDATLDLIETSQDIEGVPVFAGDKGKTVTIDPNGDLMASYGSEKFVPVWGREGKHHGYHHRPPPHDLGQKFAFFILGFSLALAIICSCMRSLCSQEDLETTSPASDSRTAEKGTSSEVRNEKV</sequence>
<accession>A0A6V8R2R7</accession>
<dbReference type="Proteomes" id="UP000517252">
    <property type="component" value="Unassembled WGS sequence"/>
</dbReference>
<evidence type="ECO:0000313" key="4">
    <source>
        <dbReference type="Proteomes" id="UP000517252"/>
    </source>
</evidence>
<protein>
    <submittedName>
        <fullName evidence="3">Uncharacterized protein</fullName>
    </submittedName>
</protein>
<dbReference type="OrthoDB" id="4886666at2759"/>
<feature type="signal peptide" evidence="2">
    <location>
        <begin position="1"/>
        <end position="21"/>
    </location>
</feature>
<evidence type="ECO:0000313" key="3">
    <source>
        <dbReference type="EMBL" id="GFP59364.1"/>
    </source>
</evidence>
<feature type="region of interest" description="Disordered" evidence="1">
    <location>
        <begin position="179"/>
        <end position="204"/>
    </location>
</feature>
<proteinExistence type="predicted"/>
<dbReference type="AlphaFoldDB" id="A0A6V8R2R7"/>